<feature type="binding site" evidence="12">
    <location>
        <position position="40"/>
    </location>
    <ligand>
        <name>[4Fe-4S] cluster</name>
        <dbReference type="ChEBI" id="CHEBI:49883"/>
        <label>1</label>
        <note>4Fe-4S-S-AdoMet</note>
    </ligand>
</feature>
<dbReference type="InterPro" id="IPR000385">
    <property type="entry name" value="MoaA_NifB_PqqE_Fe-S-bd_CS"/>
</dbReference>
<comment type="subunit">
    <text evidence="12">Monomer and homodimer.</text>
</comment>
<dbReference type="PROSITE" id="PS01305">
    <property type="entry name" value="MOAA_NIFB_PQQE"/>
    <property type="match status" value="1"/>
</dbReference>
<dbReference type="UniPathway" id="UPA00344"/>
<feature type="binding site" evidence="12">
    <location>
        <position position="43"/>
    </location>
    <ligand>
        <name>[4Fe-4S] cluster</name>
        <dbReference type="ChEBI" id="CHEBI:49883"/>
        <label>1</label>
        <note>4Fe-4S-S-AdoMet</note>
    </ligand>
</feature>
<evidence type="ECO:0000313" key="15">
    <source>
        <dbReference type="Proteomes" id="UP000050580"/>
    </source>
</evidence>
<evidence type="ECO:0000256" key="5">
    <source>
        <dbReference type="ARBA" id="ARBA00022741"/>
    </source>
</evidence>
<evidence type="ECO:0000256" key="11">
    <source>
        <dbReference type="ARBA" id="ARBA00048697"/>
    </source>
</evidence>
<dbReference type="GO" id="GO:0005525">
    <property type="term" value="F:GTP binding"/>
    <property type="evidence" value="ECO:0007669"/>
    <property type="project" value="UniProtKB-UniRule"/>
</dbReference>
<dbReference type="InterPro" id="IPR013785">
    <property type="entry name" value="Aldolase_TIM"/>
</dbReference>
<comment type="catalytic activity">
    <reaction evidence="11 12">
        <text>GTP + AH2 + S-adenosyl-L-methionine = (8S)-3',8-cyclo-7,8-dihydroguanosine 5'-triphosphate + 5'-deoxyadenosine + L-methionine + A + H(+)</text>
        <dbReference type="Rhea" id="RHEA:49576"/>
        <dbReference type="ChEBI" id="CHEBI:13193"/>
        <dbReference type="ChEBI" id="CHEBI:15378"/>
        <dbReference type="ChEBI" id="CHEBI:17319"/>
        <dbReference type="ChEBI" id="CHEBI:17499"/>
        <dbReference type="ChEBI" id="CHEBI:37565"/>
        <dbReference type="ChEBI" id="CHEBI:57844"/>
        <dbReference type="ChEBI" id="CHEBI:59789"/>
        <dbReference type="ChEBI" id="CHEBI:131766"/>
        <dbReference type="EC" id="4.1.99.22"/>
    </reaction>
</comment>
<dbReference type="GO" id="GO:0051539">
    <property type="term" value="F:4 iron, 4 sulfur cluster binding"/>
    <property type="evidence" value="ECO:0007669"/>
    <property type="project" value="UniProtKB-UniRule"/>
</dbReference>
<evidence type="ECO:0000256" key="4">
    <source>
        <dbReference type="ARBA" id="ARBA00022723"/>
    </source>
</evidence>
<feature type="binding site" evidence="12">
    <location>
        <position position="36"/>
    </location>
    <ligand>
        <name>[4Fe-4S] cluster</name>
        <dbReference type="ChEBI" id="CHEBI:49883"/>
        <label>1</label>
        <note>4Fe-4S-S-AdoMet</note>
    </ligand>
</feature>
<keyword evidence="5 12" id="KW-0547">Nucleotide-binding</keyword>
<keyword evidence="6 12" id="KW-0408">Iron</keyword>
<gene>
    <name evidence="12" type="primary">moaA</name>
    <name evidence="14" type="ORF">AAV94_09960</name>
</gene>
<feature type="binding site" evidence="12">
    <location>
        <position position="171"/>
    </location>
    <ligand>
        <name>GTP</name>
        <dbReference type="ChEBI" id="CHEBI:37565"/>
    </ligand>
</feature>
<protein>
    <recommendedName>
        <fullName evidence="1 12">GTP 3',8-cyclase</fullName>
        <ecNumber evidence="1 12">4.1.99.22</ecNumber>
    </recommendedName>
    <alternativeName>
        <fullName evidence="12">Molybdenum cofactor biosynthesis protein A</fullName>
    </alternativeName>
</protein>
<dbReference type="STRING" id="1610491.AAV94_09960"/>
<comment type="cofactor">
    <cofactor evidence="12">
        <name>[4Fe-4S] cluster</name>
        <dbReference type="ChEBI" id="CHEBI:49883"/>
    </cofactor>
    <text evidence="12">Binds 2 [4Fe-4S] clusters. Binds 1 [4Fe-4S] cluster coordinated with 3 cysteines and an exchangeable S-adenosyl-L-methionine and 1 [4Fe-4S] cluster coordinated with 3 cysteines and the GTP-derived substrate.</text>
</comment>
<evidence type="ECO:0000256" key="1">
    <source>
        <dbReference type="ARBA" id="ARBA00012167"/>
    </source>
</evidence>
<evidence type="ECO:0000256" key="9">
    <source>
        <dbReference type="ARBA" id="ARBA00023150"/>
    </source>
</evidence>
<dbReference type="GO" id="GO:0046872">
    <property type="term" value="F:metal ion binding"/>
    <property type="evidence" value="ECO:0007669"/>
    <property type="project" value="UniProtKB-KW"/>
</dbReference>
<dbReference type="SFLD" id="SFLDG01067">
    <property type="entry name" value="SPASM/twitch_domain_containing"/>
    <property type="match status" value="1"/>
</dbReference>
<dbReference type="NCBIfam" id="TIGR02666">
    <property type="entry name" value="moaA"/>
    <property type="match status" value="1"/>
</dbReference>
<dbReference type="PANTHER" id="PTHR22960">
    <property type="entry name" value="MOLYBDOPTERIN COFACTOR SYNTHESIS PROTEIN A"/>
    <property type="match status" value="1"/>
</dbReference>
<dbReference type="Gene3D" id="3.20.20.70">
    <property type="entry name" value="Aldolase class I"/>
    <property type="match status" value="1"/>
</dbReference>
<feature type="binding site" evidence="12">
    <location>
        <position position="83"/>
    </location>
    <ligand>
        <name>S-adenosyl-L-methionine</name>
        <dbReference type="ChEBI" id="CHEBI:59789"/>
    </ligand>
</feature>
<dbReference type="Proteomes" id="UP000050580">
    <property type="component" value="Unassembled WGS sequence"/>
</dbReference>
<keyword evidence="8 12" id="KW-0342">GTP-binding</keyword>
<evidence type="ECO:0000256" key="12">
    <source>
        <dbReference type="HAMAP-Rule" id="MF_01225"/>
    </source>
</evidence>
<dbReference type="GO" id="GO:0061799">
    <property type="term" value="F:cyclic pyranopterin monophosphate synthase activity"/>
    <property type="evidence" value="ECO:0007669"/>
    <property type="project" value="TreeGrafter"/>
</dbReference>
<feature type="binding site" evidence="12">
    <location>
        <position position="42"/>
    </location>
    <ligand>
        <name>S-adenosyl-L-methionine</name>
        <dbReference type="ChEBI" id="CHEBI:59789"/>
    </ligand>
</feature>
<dbReference type="SMART" id="SM00729">
    <property type="entry name" value="Elp3"/>
    <property type="match status" value="1"/>
</dbReference>
<dbReference type="SUPFAM" id="SSF102114">
    <property type="entry name" value="Radical SAM enzymes"/>
    <property type="match status" value="1"/>
</dbReference>
<dbReference type="PROSITE" id="PS51918">
    <property type="entry name" value="RADICAL_SAM"/>
    <property type="match status" value="1"/>
</dbReference>
<feature type="binding site" evidence="12">
    <location>
        <position position="284"/>
    </location>
    <ligand>
        <name>[4Fe-4S] cluster</name>
        <dbReference type="ChEBI" id="CHEBI:49883"/>
        <label>2</label>
        <note>4Fe-4S-substrate</note>
    </ligand>
</feature>
<keyword evidence="3 12" id="KW-0949">S-adenosyl-L-methionine</keyword>
<feature type="binding site" evidence="12">
    <location>
        <position position="270"/>
    </location>
    <ligand>
        <name>[4Fe-4S] cluster</name>
        <dbReference type="ChEBI" id="CHEBI:49883"/>
        <label>2</label>
        <note>4Fe-4S-substrate</note>
    </ligand>
</feature>
<evidence type="ECO:0000256" key="7">
    <source>
        <dbReference type="ARBA" id="ARBA00023014"/>
    </source>
</evidence>
<proteinExistence type="inferred from homology"/>
<dbReference type="InterPro" id="IPR010505">
    <property type="entry name" value="MoaA_twitch"/>
</dbReference>
<dbReference type="SFLD" id="SFLDG01386">
    <property type="entry name" value="main_SPASM_domain-containing"/>
    <property type="match status" value="1"/>
</dbReference>
<dbReference type="CDD" id="cd01335">
    <property type="entry name" value="Radical_SAM"/>
    <property type="match status" value="1"/>
</dbReference>
<keyword evidence="10 12" id="KW-0456">Lyase</keyword>
<dbReference type="RefSeq" id="WP_046742176.1">
    <property type="nucleotide sequence ID" value="NZ_LBNQ01000032.1"/>
</dbReference>
<comment type="pathway">
    <text evidence="12">Cofactor biosynthesis; molybdopterin biosynthesis.</text>
</comment>
<dbReference type="InterPro" id="IPR006638">
    <property type="entry name" value="Elp3/MiaA/NifB-like_rSAM"/>
</dbReference>
<dbReference type="CDD" id="cd21117">
    <property type="entry name" value="Twitch_MoaA"/>
    <property type="match status" value="1"/>
</dbReference>
<dbReference type="InterPro" id="IPR040064">
    <property type="entry name" value="MoaA-like"/>
</dbReference>
<keyword evidence="15" id="KW-1185">Reference proteome</keyword>
<organism evidence="14 15">
    <name type="scientific">Lampropedia cohaerens</name>
    <dbReference type="NCBI Taxonomy" id="1610491"/>
    <lineage>
        <taxon>Bacteria</taxon>
        <taxon>Pseudomonadati</taxon>
        <taxon>Pseudomonadota</taxon>
        <taxon>Betaproteobacteria</taxon>
        <taxon>Burkholderiales</taxon>
        <taxon>Comamonadaceae</taxon>
        <taxon>Lampropedia</taxon>
    </lineage>
</organism>
<evidence type="ECO:0000256" key="6">
    <source>
        <dbReference type="ARBA" id="ARBA00023004"/>
    </source>
</evidence>
<feature type="binding site" evidence="12">
    <location>
        <position position="110"/>
    </location>
    <ligand>
        <name>GTP</name>
        <dbReference type="ChEBI" id="CHEBI:37565"/>
    </ligand>
</feature>
<keyword evidence="4 12" id="KW-0479">Metal-binding</keyword>
<evidence type="ECO:0000256" key="3">
    <source>
        <dbReference type="ARBA" id="ARBA00022691"/>
    </source>
</evidence>
<reference evidence="14 15" key="1">
    <citation type="submission" date="2015-05" db="EMBL/GenBank/DDBJ databases">
        <title>Draft genome sequence of Lampropedia sp. CT6, isolated from the microbial mat of a hot water spring, located at Manikaran, India.</title>
        <authorList>
            <person name="Tripathi C."/>
            <person name="Rani P."/>
            <person name="Mahato N.K."/>
            <person name="Lal R."/>
        </authorList>
    </citation>
    <scope>NUCLEOTIDE SEQUENCE [LARGE SCALE GENOMIC DNA]</scope>
    <source>
        <strain evidence="14 15">CT6</strain>
    </source>
</reference>
<evidence type="ECO:0000256" key="2">
    <source>
        <dbReference type="ARBA" id="ARBA00022485"/>
    </source>
</evidence>
<dbReference type="EC" id="4.1.99.22" evidence="1 12"/>
<name>A0A0U1PY88_9BURK</name>
<dbReference type="HAMAP" id="MF_01225_B">
    <property type="entry name" value="MoaA_B"/>
    <property type="match status" value="1"/>
</dbReference>
<feature type="binding site" evidence="12">
    <location>
        <position position="79"/>
    </location>
    <ligand>
        <name>GTP</name>
        <dbReference type="ChEBI" id="CHEBI:37565"/>
    </ligand>
</feature>
<dbReference type="GO" id="GO:1904047">
    <property type="term" value="F:S-adenosyl-L-methionine binding"/>
    <property type="evidence" value="ECO:0007669"/>
    <property type="project" value="UniProtKB-UniRule"/>
</dbReference>
<keyword evidence="2 12" id="KW-0004">4Fe-4S</keyword>
<dbReference type="AlphaFoldDB" id="A0A0U1PY88"/>
<evidence type="ECO:0000256" key="8">
    <source>
        <dbReference type="ARBA" id="ARBA00023134"/>
    </source>
</evidence>
<feature type="binding site" evidence="12">
    <location>
        <position position="134"/>
    </location>
    <ligand>
        <name>S-adenosyl-L-methionine</name>
        <dbReference type="ChEBI" id="CHEBI:59789"/>
    </ligand>
</feature>
<feature type="binding site" evidence="12">
    <location>
        <position position="267"/>
    </location>
    <ligand>
        <name>[4Fe-4S] cluster</name>
        <dbReference type="ChEBI" id="CHEBI:49883"/>
        <label>2</label>
        <note>4Fe-4S-substrate</note>
    </ligand>
</feature>
<dbReference type="InterPro" id="IPR058240">
    <property type="entry name" value="rSAM_sf"/>
</dbReference>
<evidence type="ECO:0000313" key="14">
    <source>
        <dbReference type="EMBL" id="KKW67482.1"/>
    </source>
</evidence>
<dbReference type="OrthoDB" id="9763993at2"/>
<dbReference type="InterPro" id="IPR013483">
    <property type="entry name" value="MoaA"/>
</dbReference>
<evidence type="ECO:0000259" key="13">
    <source>
        <dbReference type="PROSITE" id="PS51918"/>
    </source>
</evidence>
<dbReference type="GO" id="GO:0006777">
    <property type="term" value="P:Mo-molybdopterin cofactor biosynthetic process"/>
    <property type="evidence" value="ECO:0007669"/>
    <property type="project" value="UniProtKB-UniRule"/>
</dbReference>
<comment type="caution">
    <text evidence="14">The sequence shown here is derived from an EMBL/GenBank/DDBJ whole genome shotgun (WGS) entry which is preliminary data.</text>
</comment>
<evidence type="ECO:0000256" key="10">
    <source>
        <dbReference type="ARBA" id="ARBA00023239"/>
    </source>
</evidence>
<feature type="binding site" evidence="12">
    <location>
        <begin position="272"/>
        <end position="274"/>
    </location>
    <ligand>
        <name>GTP</name>
        <dbReference type="ChEBI" id="CHEBI:37565"/>
    </ligand>
</feature>
<keyword evidence="9 12" id="KW-0501">Molybdenum cofactor biosynthesis</keyword>
<keyword evidence="7 12" id="KW-0411">Iron-sulfur</keyword>
<comment type="similarity">
    <text evidence="12">Belongs to the radical SAM superfamily. MoaA family.</text>
</comment>
<comment type="function">
    <text evidence="12">Catalyzes the cyclization of GTP to (8S)-3',8-cyclo-7,8-dihydroguanosine 5'-triphosphate.</text>
</comment>
<dbReference type="EMBL" id="LBNQ01000032">
    <property type="protein sequence ID" value="KKW67482.1"/>
    <property type="molecule type" value="Genomic_DNA"/>
</dbReference>
<dbReference type="Pfam" id="PF06463">
    <property type="entry name" value="Mob_synth_C"/>
    <property type="match status" value="1"/>
</dbReference>
<feature type="domain" description="Radical SAM core" evidence="13">
    <location>
        <begin position="20"/>
        <end position="243"/>
    </location>
</feature>
<dbReference type="InterPro" id="IPR007197">
    <property type="entry name" value="rSAM"/>
</dbReference>
<feature type="binding site" evidence="12">
    <location>
        <position position="205"/>
    </location>
    <ligand>
        <name>S-adenosyl-L-methionine</name>
        <dbReference type="ChEBI" id="CHEBI:59789"/>
    </ligand>
</feature>
<dbReference type="SFLD" id="SFLDG01383">
    <property type="entry name" value="cyclic_pyranopterin_phosphate"/>
    <property type="match status" value="1"/>
</dbReference>
<sequence length="339" mass="36508">MARLEIPLDSAAQAPGLIDGFGRTISYLRVSVTDRCDLRCNYCMPKGFKGFEEPAHWMSHAEMARLIGLFVALGVTKVRLTGGEPLMRRGVDELAARITALPQVSDLSLSTNATTLKRHAAKLKAAGVKRLNVSLDSLDPARFAAITGRDCLADVLAGLAEARTVGFAPIKLNCVVSSDVPEQEILQLLGYALDNGFILRLIETMPMGSTGQQFVHANLTRLGAQLAQRFGLVPAIDPSDTGPARYWTQGQGHPVLGVITPMSQHFCEACNRVRLTVDGTLHLCLGQDDAVPLGRMLRAGASDAELTAAIHAGIAAKPERHEFTTKREQVVRFMSQTGG</sequence>
<dbReference type="PANTHER" id="PTHR22960:SF0">
    <property type="entry name" value="MOLYBDENUM COFACTOR BIOSYNTHESIS PROTEIN 1"/>
    <property type="match status" value="1"/>
</dbReference>
<accession>A0A0U1PY88</accession>
<dbReference type="SFLD" id="SFLDS00029">
    <property type="entry name" value="Radical_SAM"/>
    <property type="match status" value="1"/>
</dbReference>
<dbReference type="InterPro" id="IPR050105">
    <property type="entry name" value="MoCo_biosynth_MoaA/MoaC"/>
</dbReference>
<feature type="binding site" evidence="12">
    <location>
        <position position="29"/>
    </location>
    <ligand>
        <name>GTP</name>
        <dbReference type="ChEBI" id="CHEBI:37565"/>
    </ligand>
</feature>
<dbReference type="PATRIC" id="fig|1610491.3.peg.2118"/>
<dbReference type="Pfam" id="PF04055">
    <property type="entry name" value="Radical_SAM"/>
    <property type="match status" value="1"/>
</dbReference>
<dbReference type="GO" id="GO:0061798">
    <property type="term" value="F:GTP 3',8'-cyclase activity"/>
    <property type="evidence" value="ECO:0007669"/>
    <property type="project" value="UniProtKB-UniRule"/>
</dbReference>